<accession>A0A9P9IAS7</accession>
<dbReference type="Gene3D" id="3.40.720.10">
    <property type="entry name" value="Alkaline Phosphatase, subunit A"/>
    <property type="match status" value="1"/>
</dbReference>
<dbReference type="PANTHER" id="PTHR43751:SF3">
    <property type="entry name" value="SULFATASE N-TERMINAL DOMAIN-CONTAINING PROTEIN"/>
    <property type="match status" value="1"/>
</dbReference>
<evidence type="ECO:0000313" key="5">
    <source>
        <dbReference type="Proteomes" id="UP000717696"/>
    </source>
</evidence>
<evidence type="ECO:0000256" key="2">
    <source>
        <dbReference type="SAM" id="Phobius"/>
    </source>
</evidence>
<keyword evidence="2" id="KW-0472">Membrane</keyword>
<keyword evidence="5" id="KW-1185">Reference proteome</keyword>
<feature type="transmembrane region" description="Helical" evidence="2">
    <location>
        <begin position="281"/>
        <end position="303"/>
    </location>
</feature>
<dbReference type="EMBL" id="JAGMUU010000047">
    <property type="protein sequence ID" value="KAH7113162.1"/>
    <property type="molecule type" value="Genomic_DNA"/>
</dbReference>
<dbReference type="PANTHER" id="PTHR43751">
    <property type="entry name" value="SULFATASE"/>
    <property type="match status" value="1"/>
</dbReference>
<dbReference type="SUPFAM" id="SSF53649">
    <property type="entry name" value="Alkaline phosphatase-like"/>
    <property type="match status" value="1"/>
</dbReference>
<keyword evidence="2" id="KW-1133">Transmembrane helix</keyword>
<dbReference type="Proteomes" id="UP000717696">
    <property type="component" value="Unassembled WGS sequence"/>
</dbReference>
<proteinExistence type="predicted"/>
<feature type="domain" description="Sulfatase N-terminal" evidence="3">
    <location>
        <begin position="450"/>
        <end position="722"/>
    </location>
</feature>
<feature type="region of interest" description="Disordered" evidence="1">
    <location>
        <begin position="219"/>
        <end position="238"/>
    </location>
</feature>
<organism evidence="4 5">
    <name type="scientific">Dactylonectria estremocensis</name>
    <dbReference type="NCBI Taxonomy" id="1079267"/>
    <lineage>
        <taxon>Eukaryota</taxon>
        <taxon>Fungi</taxon>
        <taxon>Dikarya</taxon>
        <taxon>Ascomycota</taxon>
        <taxon>Pezizomycotina</taxon>
        <taxon>Sordariomycetes</taxon>
        <taxon>Hypocreomycetidae</taxon>
        <taxon>Hypocreales</taxon>
        <taxon>Nectriaceae</taxon>
        <taxon>Dactylonectria</taxon>
    </lineage>
</organism>
<dbReference type="OrthoDB" id="103349at2759"/>
<name>A0A9P9IAS7_9HYPO</name>
<feature type="transmembrane region" description="Helical" evidence="2">
    <location>
        <begin position="130"/>
        <end position="149"/>
    </location>
</feature>
<gene>
    <name evidence="4" type="ORF">B0J13DRAFT_600273</name>
</gene>
<dbReference type="AlphaFoldDB" id="A0A9P9IAS7"/>
<dbReference type="InterPro" id="IPR017850">
    <property type="entry name" value="Alkaline_phosphatase_core_sf"/>
</dbReference>
<feature type="transmembrane region" description="Helical" evidence="2">
    <location>
        <begin position="255"/>
        <end position="274"/>
    </location>
</feature>
<evidence type="ECO:0000259" key="3">
    <source>
        <dbReference type="Pfam" id="PF00884"/>
    </source>
</evidence>
<feature type="transmembrane region" description="Helical" evidence="2">
    <location>
        <begin position="50"/>
        <end position="71"/>
    </location>
</feature>
<protein>
    <submittedName>
        <fullName evidence="4">Alkaline-phosphatase-like protein</fullName>
    </submittedName>
</protein>
<dbReference type="Pfam" id="PF00884">
    <property type="entry name" value="Sulfatase"/>
    <property type="match status" value="1"/>
</dbReference>
<keyword evidence="2" id="KW-0812">Transmembrane</keyword>
<feature type="transmembrane region" description="Helical" evidence="2">
    <location>
        <begin position="83"/>
        <end position="110"/>
    </location>
</feature>
<dbReference type="InterPro" id="IPR000917">
    <property type="entry name" value="Sulfatase_N"/>
</dbReference>
<sequence>MSRNLTWLTRLGSRLANRRFIFTLVALAVCGAKGTHLHNHRLSVAPKRMLLFFFSFFTQDILLLLSIRLLLGHWLPSVPGKLRLLVTTLTGCLISYNVVLGIISVTFYIVAGSEIHWRNIGFAADPTSRAILLSGLMTLMVVMFFFVLLSGLLQGACYGLFGIGADLVNWPVAFVGRKLDPYISFRNSYDLIPQRYGRHRPSDRFTKDDDDSSLESYLGYNEKPKSSSLPSPPPSRGFNTREVPGWPSIKCILHALPYIVVTILLTALFTLTLLRPKDSSLIFLSWTSGLLPFIDFASTSPFLDDLPSYFGNSIQRGWDERSALTQTTPFSWLPEGTPPVGFEDWYTNQTHYDATADPLKISNLDEPLLESLRGKLGDISVRHVMLFLLESTRNDVFPIKKNGLVWNRFAETFPNHQLPQEAQDRLAKLTPTANFITGDYDDGFDHDEMKKRGGIRFTNAHTAGTYTLKSLVGTICGVAPLVGDFNLEHTHHFYQPCLPHVFEALNRVEETQKKTTELESNWKSYYFQAATLNYDNHDNLMAVMGFPKENTIDREYLRSPAAKHGPVTLPNVNEFAFEEDPLEDYITDIFADANDKNDRVFLTHITSTTHHRFHLPKKEKYIPMAKGLDMMSRYINTEGYGDNWIRKVLNILDKQGVANETLVIFLGDHGVSLPENDIASPYYNPNIGVSHVPLVLSHPQLPAFDAHDAVHSSQILPTILDILLETGSLNNASRQVAMDLIHNYEGQSLLRPLNVVNSQTGQGQWQFTVTNPGRAMLAVRDARYPERRLIVPVIENVAWRLSNLTSDPHEHDSIQSLDFVSFLQSVEEKYGREVAEWAEEGAFISRWFVKENSKRWRFGHGGGGTAASYNDDGTLLPSSN</sequence>
<evidence type="ECO:0000256" key="1">
    <source>
        <dbReference type="SAM" id="MobiDB-lite"/>
    </source>
</evidence>
<comment type="caution">
    <text evidence="4">The sequence shown here is derived from an EMBL/GenBank/DDBJ whole genome shotgun (WGS) entry which is preliminary data.</text>
</comment>
<reference evidence="4" key="1">
    <citation type="journal article" date="2021" name="Nat. Commun.">
        <title>Genetic determinants of endophytism in the Arabidopsis root mycobiome.</title>
        <authorList>
            <person name="Mesny F."/>
            <person name="Miyauchi S."/>
            <person name="Thiergart T."/>
            <person name="Pickel B."/>
            <person name="Atanasova L."/>
            <person name="Karlsson M."/>
            <person name="Huettel B."/>
            <person name="Barry K.W."/>
            <person name="Haridas S."/>
            <person name="Chen C."/>
            <person name="Bauer D."/>
            <person name="Andreopoulos W."/>
            <person name="Pangilinan J."/>
            <person name="LaButti K."/>
            <person name="Riley R."/>
            <person name="Lipzen A."/>
            <person name="Clum A."/>
            <person name="Drula E."/>
            <person name="Henrissat B."/>
            <person name="Kohler A."/>
            <person name="Grigoriev I.V."/>
            <person name="Martin F.M."/>
            <person name="Hacquard S."/>
        </authorList>
    </citation>
    <scope>NUCLEOTIDE SEQUENCE</scope>
    <source>
        <strain evidence="4">MPI-CAGE-AT-0021</strain>
    </source>
</reference>
<evidence type="ECO:0000313" key="4">
    <source>
        <dbReference type="EMBL" id="KAH7113162.1"/>
    </source>
</evidence>
<dbReference type="InterPro" id="IPR052701">
    <property type="entry name" value="GAG_Ulvan_Degrading_Sulfatases"/>
</dbReference>